<evidence type="ECO:0000256" key="9">
    <source>
        <dbReference type="ARBA" id="ARBA00048573"/>
    </source>
</evidence>
<protein>
    <recommendedName>
        <fullName evidence="10">Lysine--tRNA ligase</fullName>
        <ecNumber evidence="10">6.1.1.6</ecNumber>
    </recommendedName>
    <alternativeName>
        <fullName evidence="10">Lysyl-tRNA synthetase</fullName>
        <shortName evidence="10">LysRS</shortName>
    </alternativeName>
</protein>
<dbReference type="InterPro" id="IPR008925">
    <property type="entry name" value="aa_tRNA-synth_I_cd-bd_sf"/>
</dbReference>
<dbReference type="GO" id="GO:0006430">
    <property type="term" value="P:lysyl-tRNA aminoacylation"/>
    <property type="evidence" value="ECO:0007669"/>
    <property type="project" value="UniProtKB-UniRule"/>
</dbReference>
<keyword evidence="12" id="KW-1185">Reference proteome</keyword>
<dbReference type="InterPro" id="IPR001412">
    <property type="entry name" value="aa-tRNA-synth_I_CS"/>
</dbReference>
<feature type="short sequence motif" description="'KMSKS' region" evidence="10">
    <location>
        <begin position="281"/>
        <end position="285"/>
    </location>
</feature>
<dbReference type="GO" id="GO:0005737">
    <property type="term" value="C:cytoplasm"/>
    <property type="evidence" value="ECO:0007669"/>
    <property type="project" value="UniProtKB-SubCell"/>
</dbReference>
<evidence type="ECO:0000313" key="12">
    <source>
        <dbReference type="Proteomes" id="UP000626244"/>
    </source>
</evidence>
<dbReference type="PANTHER" id="PTHR37940">
    <property type="entry name" value="LYSINE--TRNA LIGASE"/>
    <property type="match status" value="1"/>
</dbReference>
<dbReference type="GO" id="GO:0005524">
    <property type="term" value="F:ATP binding"/>
    <property type="evidence" value="ECO:0007669"/>
    <property type="project" value="UniProtKB-UniRule"/>
</dbReference>
<proteinExistence type="inferred from homology"/>
<keyword evidence="8 10" id="KW-0030">Aminoacyl-tRNA synthetase</keyword>
<dbReference type="PROSITE" id="PS00178">
    <property type="entry name" value="AA_TRNA_LIGASE_I"/>
    <property type="match status" value="1"/>
</dbReference>
<evidence type="ECO:0000256" key="1">
    <source>
        <dbReference type="ARBA" id="ARBA00004496"/>
    </source>
</evidence>
<dbReference type="Gene3D" id="1.10.10.350">
    <property type="match status" value="1"/>
</dbReference>
<feature type="short sequence motif" description="'HIGH' region" evidence="10">
    <location>
        <begin position="29"/>
        <end position="37"/>
    </location>
</feature>
<keyword evidence="3 10" id="KW-0963">Cytoplasm</keyword>
<dbReference type="Gene3D" id="6.10.20.10">
    <property type="entry name" value="Lysine tRNA ligase, stem contact fold domain"/>
    <property type="match status" value="1"/>
</dbReference>
<keyword evidence="5 10" id="KW-0547">Nucleotide-binding</keyword>
<evidence type="ECO:0000256" key="4">
    <source>
        <dbReference type="ARBA" id="ARBA00022598"/>
    </source>
</evidence>
<comment type="catalytic activity">
    <reaction evidence="9 10">
        <text>tRNA(Lys) + L-lysine + ATP = L-lysyl-tRNA(Lys) + AMP + diphosphate</text>
        <dbReference type="Rhea" id="RHEA:20792"/>
        <dbReference type="Rhea" id="RHEA-COMP:9696"/>
        <dbReference type="Rhea" id="RHEA-COMP:9697"/>
        <dbReference type="ChEBI" id="CHEBI:30616"/>
        <dbReference type="ChEBI" id="CHEBI:32551"/>
        <dbReference type="ChEBI" id="CHEBI:33019"/>
        <dbReference type="ChEBI" id="CHEBI:78442"/>
        <dbReference type="ChEBI" id="CHEBI:78529"/>
        <dbReference type="ChEBI" id="CHEBI:456215"/>
        <dbReference type="EC" id="6.1.1.6"/>
    </reaction>
</comment>
<dbReference type="OrthoDB" id="9803151at2"/>
<evidence type="ECO:0000256" key="7">
    <source>
        <dbReference type="ARBA" id="ARBA00022917"/>
    </source>
</evidence>
<comment type="caution">
    <text evidence="11">The sequence shown here is derived from an EMBL/GenBank/DDBJ whole genome shotgun (WGS) entry which is preliminary data.</text>
</comment>
<dbReference type="InterPro" id="IPR042078">
    <property type="entry name" value="Lys-tRNA-ligase_SC_fold"/>
</dbReference>
<dbReference type="InterPro" id="IPR020751">
    <property type="entry name" value="aa-tRNA-synth_I_codon-bd_sub2"/>
</dbReference>
<dbReference type="GO" id="GO:0004824">
    <property type="term" value="F:lysine-tRNA ligase activity"/>
    <property type="evidence" value="ECO:0007669"/>
    <property type="project" value="UniProtKB-UniRule"/>
</dbReference>
<dbReference type="RefSeq" id="WP_087998046.1">
    <property type="nucleotide sequence ID" value="NZ_BMHB01000001.1"/>
</dbReference>
<comment type="caution">
    <text evidence="10">Lacks conserved residue(s) required for the propagation of feature annotation.</text>
</comment>
<dbReference type="PANTHER" id="PTHR37940:SF1">
    <property type="entry name" value="LYSINE--TRNA LIGASE"/>
    <property type="match status" value="1"/>
</dbReference>
<evidence type="ECO:0000256" key="6">
    <source>
        <dbReference type="ARBA" id="ARBA00022840"/>
    </source>
</evidence>
<evidence type="ECO:0000256" key="3">
    <source>
        <dbReference type="ARBA" id="ARBA00022490"/>
    </source>
</evidence>
<evidence type="ECO:0000313" key="11">
    <source>
        <dbReference type="EMBL" id="GGI13147.1"/>
    </source>
</evidence>
<dbReference type="SUPFAM" id="SSF48163">
    <property type="entry name" value="An anticodon-binding domain of class I aminoacyl-tRNA synthetases"/>
    <property type="match status" value="1"/>
</dbReference>
<dbReference type="AlphaFoldDB" id="A0A8J3EXG6"/>
<evidence type="ECO:0000256" key="10">
    <source>
        <dbReference type="HAMAP-Rule" id="MF_00177"/>
    </source>
</evidence>
<dbReference type="NCBIfam" id="TIGR00467">
    <property type="entry name" value="lysS_arch"/>
    <property type="match status" value="1"/>
</dbReference>
<keyword evidence="6 10" id="KW-0067">ATP-binding</keyword>
<evidence type="ECO:0000256" key="8">
    <source>
        <dbReference type="ARBA" id="ARBA00023146"/>
    </source>
</evidence>
<comment type="similarity">
    <text evidence="2 10">Belongs to the class-I aminoacyl-tRNA synthetase family.</text>
</comment>
<dbReference type="GO" id="GO:0000049">
    <property type="term" value="F:tRNA binding"/>
    <property type="evidence" value="ECO:0007669"/>
    <property type="project" value="InterPro"/>
</dbReference>
<dbReference type="Gene3D" id="3.40.50.620">
    <property type="entry name" value="HUPs"/>
    <property type="match status" value="1"/>
</dbReference>
<keyword evidence="7 10" id="KW-0648">Protein biosynthesis</keyword>
<sequence length="519" mass="60798">MHWAYKIATELINKYPNKETFVCASGISPSGSVHIGNFREVITTYFVVKALQDLGKKTRFIFSWDDFDRFRKVPNNVDAEFQQYIGKSYDNIPDPFGCHHSYAEHFEAEFEDSLKVFGIEIEFIYQHSAYTSGKYNKQILHALKQRKEIYDILMEFKTSQSSNHDRDAFYPLTIYCKKCGKDDTKIILFEEEQEEIKYECLCGFQHQIKIMEANNIKLNWKVDWPMRWMMEDVIFEPGGRDHSSETGSYNVSKEIAKRIFHFEAPDYTPYEFIGIKGHNGKMSSSTGNNITPNELLNIYIPEIILFMFAKYKPSTAFNIGTDEDVLKNYTEYERYIVNNLNRSLEDEDIKYALELSHSNKTLSRLPKFSLIASVLPLVNYNVQLLQKILEKNGEKYDIQTIKKISNRAEYWIKHCYPIKNIVVNQNKASDLFQTLNDEQRNWIYQLQEYIALTNNSDSQLMQKIYAICQHHDKKIMKANQKQFFTLVYKLILNSPSGPPFPILIQAIGKDKTLDLLDFQ</sequence>
<dbReference type="Pfam" id="PF01921">
    <property type="entry name" value="tRNA-synt_1f"/>
    <property type="match status" value="1"/>
</dbReference>
<keyword evidence="4 10" id="KW-0436">Ligase</keyword>
<evidence type="ECO:0000256" key="5">
    <source>
        <dbReference type="ARBA" id="ARBA00022741"/>
    </source>
</evidence>
<dbReference type="InterPro" id="IPR014729">
    <property type="entry name" value="Rossmann-like_a/b/a_fold"/>
</dbReference>
<gene>
    <name evidence="10 11" type="primary">lysS</name>
    <name evidence="11" type="ORF">GCM10007380_16460</name>
</gene>
<dbReference type="Proteomes" id="UP000626244">
    <property type="component" value="Unassembled WGS sequence"/>
</dbReference>
<comment type="subcellular location">
    <subcellularLocation>
        <location evidence="1 10">Cytoplasm</location>
    </subcellularLocation>
</comment>
<accession>A0A8J3EXG6</accession>
<dbReference type="SUPFAM" id="SSF52374">
    <property type="entry name" value="Nucleotidylyl transferase"/>
    <property type="match status" value="1"/>
</dbReference>
<reference evidence="12" key="1">
    <citation type="journal article" date="2019" name="Int. J. Syst. Evol. Microbiol.">
        <title>The Global Catalogue of Microorganisms (GCM) 10K type strain sequencing project: providing services to taxonomists for standard genome sequencing and annotation.</title>
        <authorList>
            <consortium name="The Broad Institute Genomics Platform"/>
            <consortium name="The Broad Institute Genome Sequencing Center for Infectious Disease"/>
            <person name="Wu L."/>
            <person name="Ma J."/>
        </authorList>
    </citation>
    <scope>NUCLEOTIDE SEQUENCE [LARGE SCALE GENOMIC DNA]</scope>
    <source>
        <strain evidence="12">CGMCC 1.14993</strain>
    </source>
</reference>
<organism evidence="11 12">
    <name type="scientific">Gottfriedia solisilvae</name>
    <dbReference type="NCBI Taxonomy" id="1516104"/>
    <lineage>
        <taxon>Bacteria</taxon>
        <taxon>Bacillati</taxon>
        <taxon>Bacillota</taxon>
        <taxon>Bacilli</taxon>
        <taxon>Bacillales</taxon>
        <taxon>Bacillaceae</taxon>
        <taxon>Gottfriedia</taxon>
    </lineage>
</organism>
<dbReference type="EMBL" id="BMHB01000001">
    <property type="protein sequence ID" value="GGI13147.1"/>
    <property type="molecule type" value="Genomic_DNA"/>
</dbReference>
<dbReference type="EC" id="6.1.1.6" evidence="10"/>
<name>A0A8J3EXG6_9BACI</name>
<dbReference type="InterPro" id="IPR002904">
    <property type="entry name" value="Lys-tRNA-ligase"/>
</dbReference>
<dbReference type="HAMAP" id="MF_00177">
    <property type="entry name" value="Lys_tRNA_synth_class1"/>
    <property type="match status" value="1"/>
</dbReference>
<evidence type="ECO:0000256" key="2">
    <source>
        <dbReference type="ARBA" id="ARBA00005594"/>
    </source>
</evidence>